<dbReference type="EMBL" id="CP098502">
    <property type="protein sequence ID" value="UTI63600.1"/>
    <property type="molecule type" value="Genomic_DNA"/>
</dbReference>
<dbReference type="SUPFAM" id="SSF53720">
    <property type="entry name" value="ALDH-like"/>
    <property type="match status" value="1"/>
</dbReference>
<comment type="similarity">
    <text evidence="1 4">Belongs to the aldehyde dehydrogenase family.</text>
</comment>
<dbReference type="InterPro" id="IPR015590">
    <property type="entry name" value="Aldehyde_DH_dom"/>
</dbReference>
<dbReference type="CDD" id="cd07139">
    <property type="entry name" value="ALDH_AldA-Rv0768"/>
    <property type="match status" value="1"/>
</dbReference>
<evidence type="ECO:0000256" key="1">
    <source>
        <dbReference type="ARBA" id="ARBA00009986"/>
    </source>
</evidence>
<dbReference type="PANTHER" id="PTHR42804:SF1">
    <property type="entry name" value="ALDEHYDE DEHYDROGENASE-RELATED"/>
    <property type="match status" value="1"/>
</dbReference>
<sequence>MSSTETLIESNELFIGGEWVAPAGSDRIEVFSASTEEPIGSVPDGSNGDIDAAVKAARAALEDSQGWSSWSKEQRADAMERLADAIDKRAPEIARRVSMQNGMPIAIATQLEGAFPQLLLRYYAGLARSVSTEEVRDGLLGGKILVQKKPVGVVGAIVPWNFPQALAAFKLAPLLAAGCVVVMKPSPETVLDSLELAEAVTEAGIPAGVINIVPGGREVGAYLVEHPGVDKVAFTGSTPAGRKIAARCGELLRPVTLELGGKSAAIILDDADVAGSVEQLFGATLLNNGQTCYLGTRVLAPRARYDEVLAVFGGLAGALNVGDALDPETQIGPMASKRQQERVEGYIAKGKSEGARVVAGGEKSEQEKGWFVQPTIFGDVDQNSTIAQEEIFGPVLSVIPYDTEAEALAIANNSEFGLGGSIWTGDKERGEALARRVQTGSIGLNHYMPDPAAPFGGVKQSGLGRELGPEGLEAYFALQSIYLEAGPTATAAP</sequence>
<evidence type="ECO:0000313" key="6">
    <source>
        <dbReference type="EMBL" id="UTI63600.1"/>
    </source>
</evidence>
<evidence type="ECO:0000256" key="3">
    <source>
        <dbReference type="PROSITE-ProRule" id="PRU10007"/>
    </source>
</evidence>
<evidence type="ECO:0000259" key="5">
    <source>
        <dbReference type="Pfam" id="PF00171"/>
    </source>
</evidence>
<dbReference type="Proteomes" id="UP001056035">
    <property type="component" value="Chromosome"/>
</dbReference>
<evidence type="ECO:0000313" key="7">
    <source>
        <dbReference type="Proteomes" id="UP001056035"/>
    </source>
</evidence>
<reference evidence="6 7" key="1">
    <citation type="submission" date="2022-06" db="EMBL/GenBank/DDBJ databases">
        <title>Paraconexibacter antarcticus.</title>
        <authorList>
            <person name="Kim C.S."/>
        </authorList>
    </citation>
    <scope>NUCLEOTIDE SEQUENCE [LARGE SCALE GENOMIC DNA]</scope>
    <source>
        <strain evidence="6 7">02-257</strain>
    </source>
</reference>
<keyword evidence="2 4" id="KW-0560">Oxidoreductase</keyword>
<evidence type="ECO:0000256" key="4">
    <source>
        <dbReference type="RuleBase" id="RU003345"/>
    </source>
</evidence>
<organism evidence="6 7">
    <name type="scientific">Paraconexibacter antarcticus</name>
    <dbReference type="NCBI Taxonomy" id="2949664"/>
    <lineage>
        <taxon>Bacteria</taxon>
        <taxon>Bacillati</taxon>
        <taxon>Actinomycetota</taxon>
        <taxon>Thermoleophilia</taxon>
        <taxon>Solirubrobacterales</taxon>
        <taxon>Paraconexibacteraceae</taxon>
        <taxon>Paraconexibacter</taxon>
    </lineage>
</organism>
<name>A0ABY5DSC7_9ACTN</name>
<keyword evidence="7" id="KW-1185">Reference proteome</keyword>
<dbReference type="InterPro" id="IPR029510">
    <property type="entry name" value="Ald_DH_CS_GLU"/>
</dbReference>
<dbReference type="Gene3D" id="3.40.605.10">
    <property type="entry name" value="Aldehyde Dehydrogenase, Chain A, domain 1"/>
    <property type="match status" value="1"/>
</dbReference>
<accession>A0ABY5DSC7</accession>
<feature type="domain" description="Aldehyde dehydrogenase" evidence="5">
    <location>
        <begin position="19"/>
        <end position="480"/>
    </location>
</feature>
<proteinExistence type="inferred from homology"/>
<dbReference type="Gene3D" id="3.40.309.10">
    <property type="entry name" value="Aldehyde Dehydrogenase, Chain A, domain 2"/>
    <property type="match status" value="1"/>
</dbReference>
<evidence type="ECO:0000256" key="2">
    <source>
        <dbReference type="ARBA" id="ARBA00023002"/>
    </source>
</evidence>
<dbReference type="RefSeq" id="WP_254570325.1">
    <property type="nucleotide sequence ID" value="NZ_CP098502.1"/>
</dbReference>
<dbReference type="InterPro" id="IPR016161">
    <property type="entry name" value="Ald_DH/histidinol_DH"/>
</dbReference>
<dbReference type="InterPro" id="IPR016163">
    <property type="entry name" value="Ald_DH_C"/>
</dbReference>
<feature type="active site" evidence="3">
    <location>
        <position position="258"/>
    </location>
</feature>
<dbReference type="Pfam" id="PF00171">
    <property type="entry name" value="Aldedh"/>
    <property type="match status" value="1"/>
</dbReference>
<protein>
    <submittedName>
        <fullName evidence="6">Aldehyde dehydrogenase</fullName>
    </submittedName>
</protein>
<dbReference type="InterPro" id="IPR016162">
    <property type="entry name" value="Ald_DH_N"/>
</dbReference>
<gene>
    <name evidence="6" type="ORF">NBH00_19930</name>
</gene>
<dbReference type="PROSITE" id="PS00687">
    <property type="entry name" value="ALDEHYDE_DEHYDR_GLU"/>
    <property type="match status" value="1"/>
</dbReference>
<dbReference type="PANTHER" id="PTHR42804">
    <property type="entry name" value="ALDEHYDE DEHYDROGENASE"/>
    <property type="match status" value="1"/>
</dbReference>